<feature type="region of interest" description="Disordered" evidence="1">
    <location>
        <begin position="802"/>
        <end position="838"/>
    </location>
</feature>
<feature type="compositionally biased region" description="Low complexity" evidence="1">
    <location>
        <begin position="1193"/>
        <end position="1228"/>
    </location>
</feature>
<feature type="compositionally biased region" description="Pro residues" evidence="1">
    <location>
        <begin position="340"/>
        <end position="354"/>
    </location>
</feature>
<keyword evidence="3" id="KW-1185">Reference proteome</keyword>
<proteinExistence type="predicted"/>
<sequence>MEDPAVPGAAEESGQPGVEGGQGDDNVEKSGASAVVPRILARPPRKAKPPQGVRVLESKESMRSRLRKALAPYLTATYWQGEMAKKFTAEYIEAHPPPEDEDDLPAYIAQHLKELNRVTERWSGCVVKALDPLSHQMAVDDRLQRQRNRAEGLPVESLDLDFAMRPGLSPASAAATPSSTSAPKAAPPPPPPPAGGAGDVRLTASQIVSAVHLVSDIKVWEEILAAKKAEERRQHAIAELHLHHAARIIQRSWRSFIGRRKEEKARLDSLVSPDVQAMLSAAAYKAMRDARNKLALTRLRKSLSRRARVGGFGSSAPRDLNAVRPMPGGGGGGAAAGAGPHPPAGRRPPKPPGGPRGAAAAGGEARRHSRDASGAPSGSRSALDSAGGADQLWEGEGEEGGRGSSAGGDSAAGGSLEGLSRSTSRRTGSANSGRGVVRASSMAARSAHILKRLVSLKGQPQPQGVEGSGGRGDSARGSEVGGGGPLEEREGEGEGGEAADGWTPGVPRPAAGRYAAADDEEGEGEGGDGGGNFDDMQPEPLPEGEEEGGEEDEEDGEDGEWEEADGDEDEEGDDGGDGESALQGLLRPENADQAVAEAEAVVEMAAALAEAFMGGLGGGDQDQDQDQEEGLEDEEEEGQEAEGEGEREVEEGAAAPGTSADGVAVQEQEQEQAAGGVGGAEVPSAPKAPRPPARGEGAARAPAPRRGGRASALSMSSDMAAMRHVIAGALAAAAAPVLGRSGALAVARLGLGEPLPPPHRLSGAGGSTGNLAGAAAGGASGLPTSTGALAVSAASRRAVLGGTSARAGPQPPRVGRLRAGAGSPGADRVSGSGAAGHPKALTPSAIRAEAEAGLVAAAAGDDSGLVSADWAAAAANAAAAAGAALVGGGSSSGALGARVSGYSSSALAAVHLEPLGQLAVGASPRASGSGAAAGVMMRSPHPSDSGAGGVPQALSPVGAPDPLLAPGRLPRLSDGAAPSSPSPLPPLAGTHMATGDDAVGGLTGTAAARHLPPHRVSGTGQAGPGEAPDALSSPQASPTGHLGGAALAAAAYQQQWAMPRQPQPPPAQQRGAAQPAYAHHHPQSHHGHVAYQPPAGAATLASALPDPRNVTAPGAGGAAAAAAHKDPSWLLPPIAGSPSRSVTGPPGLGAQAAAVAALRAGAGAGNGSLATGLVGVSRTASDPYMQRPPGLVAQQQQQQHAQGQQLRASQAGAAASAMGGPASPGLASRANLGQGPMAAAGQRARRASMVGAGASGSMEGPLGALISLSSGVVGPPVHGGASPGRLPGGGRAARSSVGSPGMLPAPSASASSSQVQVHHQHLTVSVDSSSYPRVGSVSLMGVAGSGLLINGVAGGGGGAAGGRGAGGEASPPLISSQLKGGGGAAGGAGAARHQQLHAAGRR</sequence>
<feature type="compositionally biased region" description="Low complexity" evidence="1">
    <location>
        <begin position="694"/>
        <end position="714"/>
    </location>
</feature>
<gene>
    <name evidence="2" type="ORF">HXX76_015578</name>
</gene>
<name>A0A835SE57_CHLIN</name>
<dbReference type="EMBL" id="JAEHOC010000087">
    <property type="protein sequence ID" value="KAG2423062.1"/>
    <property type="molecule type" value="Genomic_DNA"/>
</dbReference>
<organism evidence="2 3">
    <name type="scientific">Chlamydomonas incerta</name>
    <dbReference type="NCBI Taxonomy" id="51695"/>
    <lineage>
        <taxon>Eukaryota</taxon>
        <taxon>Viridiplantae</taxon>
        <taxon>Chlorophyta</taxon>
        <taxon>core chlorophytes</taxon>
        <taxon>Chlorophyceae</taxon>
        <taxon>CS clade</taxon>
        <taxon>Chlamydomonadales</taxon>
        <taxon>Chlamydomonadaceae</taxon>
        <taxon>Chlamydomonas</taxon>
    </lineage>
</organism>
<feature type="region of interest" description="Disordered" evidence="1">
    <location>
        <begin position="1"/>
        <end position="61"/>
    </location>
</feature>
<feature type="compositionally biased region" description="Gly residues" evidence="1">
    <location>
        <begin position="1358"/>
        <end position="1367"/>
    </location>
</feature>
<dbReference type="CDD" id="cd23767">
    <property type="entry name" value="IQCD"/>
    <property type="match status" value="1"/>
</dbReference>
<feature type="compositionally biased region" description="Acidic residues" evidence="1">
    <location>
        <begin position="517"/>
        <end position="526"/>
    </location>
</feature>
<dbReference type="OrthoDB" id="550303at2759"/>
<feature type="region of interest" description="Disordered" evidence="1">
    <location>
        <begin position="1276"/>
        <end position="1329"/>
    </location>
</feature>
<evidence type="ECO:0000256" key="1">
    <source>
        <dbReference type="SAM" id="MobiDB-lite"/>
    </source>
</evidence>
<feature type="region of interest" description="Disordered" evidence="1">
    <location>
        <begin position="1180"/>
        <end position="1240"/>
    </location>
</feature>
<feature type="compositionally biased region" description="Low complexity" evidence="1">
    <location>
        <begin position="663"/>
        <end position="685"/>
    </location>
</feature>
<feature type="region of interest" description="Disordered" evidence="1">
    <location>
        <begin position="169"/>
        <end position="199"/>
    </location>
</feature>
<feature type="compositionally biased region" description="Low complexity" evidence="1">
    <location>
        <begin position="1276"/>
        <end position="1285"/>
    </location>
</feature>
<feature type="compositionally biased region" description="Low complexity" evidence="1">
    <location>
        <begin position="169"/>
        <end position="184"/>
    </location>
</feature>
<feature type="compositionally biased region" description="Low complexity" evidence="1">
    <location>
        <begin position="922"/>
        <end position="939"/>
    </location>
</feature>
<feature type="region of interest" description="Disordered" evidence="1">
    <location>
        <begin position="307"/>
        <end position="594"/>
    </location>
</feature>
<evidence type="ECO:0000313" key="2">
    <source>
        <dbReference type="EMBL" id="KAG2423062.1"/>
    </source>
</evidence>
<feature type="region of interest" description="Disordered" evidence="1">
    <location>
        <begin position="1358"/>
        <end position="1402"/>
    </location>
</feature>
<feature type="compositionally biased region" description="Basic residues" evidence="1">
    <location>
        <begin position="1078"/>
        <end position="1088"/>
    </location>
</feature>
<feature type="compositionally biased region" description="Acidic residues" evidence="1">
    <location>
        <begin position="542"/>
        <end position="577"/>
    </location>
</feature>
<feature type="region of interest" description="Disordered" evidence="1">
    <location>
        <begin position="613"/>
        <end position="714"/>
    </location>
</feature>
<feature type="compositionally biased region" description="Low complexity" evidence="1">
    <location>
        <begin position="1292"/>
        <end position="1317"/>
    </location>
</feature>
<dbReference type="Proteomes" id="UP000650467">
    <property type="component" value="Unassembled WGS sequence"/>
</dbReference>
<reference evidence="2" key="1">
    <citation type="journal article" date="2020" name="bioRxiv">
        <title>Comparative genomics of Chlamydomonas.</title>
        <authorList>
            <person name="Craig R.J."/>
            <person name="Hasan A.R."/>
            <person name="Ness R.W."/>
            <person name="Keightley P.D."/>
        </authorList>
    </citation>
    <scope>NUCLEOTIDE SEQUENCE</scope>
    <source>
        <strain evidence="2">SAG 7.73</strain>
    </source>
</reference>
<feature type="compositionally biased region" description="Low complexity" evidence="1">
    <location>
        <begin position="1068"/>
        <end position="1077"/>
    </location>
</feature>
<feature type="compositionally biased region" description="Acidic residues" evidence="1">
    <location>
        <begin position="621"/>
        <end position="651"/>
    </location>
</feature>
<comment type="caution">
    <text evidence="2">The sequence shown here is derived from an EMBL/GenBank/DDBJ whole genome shotgun (WGS) entry which is preliminary data.</text>
</comment>
<feature type="compositionally biased region" description="Pro residues" evidence="1">
    <location>
        <begin position="185"/>
        <end position="194"/>
    </location>
</feature>
<feature type="compositionally biased region" description="Gly residues" evidence="1">
    <location>
        <begin position="1379"/>
        <end position="1389"/>
    </location>
</feature>
<feature type="region of interest" description="Disordered" evidence="1">
    <location>
        <begin position="1055"/>
        <end position="1119"/>
    </location>
</feature>
<protein>
    <submittedName>
        <fullName evidence="2">Uncharacterized protein</fullName>
    </submittedName>
</protein>
<evidence type="ECO:0000313" key="3">
    <source>
        <dbReference type="Proteomes" id="UP000650467"/>
    </source>
</evidence>
<feature type="compositionally biased region" description="Low complexity" evidence="1">
    <location>
        <begin position="407"/>
        <end position="447"/>
    </location>
</feature>
<feature type="compositionally biased region" description="Gly residues" evidence="1">
    <location>
        <begin position="327"/>
        <end position="336"/>
    </location>
</feature>
<feature type="region of interest" description="Disordered" evidence="1">
    <location>
        <begin position="922"/>
        <end position="1042"/>
    </location>
</feature>
<accession>A0A835SE57</accession>